<evidence type="ECO:0000259" key="2">
    <source>
        <dbReference type="Pfam" id="PF01321"/>
    </source>
</evidence>
<dbReference type="Proteomes" id="UP000265882">
    <property type="component" value="Unassembled WGS sequence"/>
</dbReference>
<name>A0A3A4N3M8_ABYX5</name>
<sequence>MALKLTPETGYELYGPDPKFPDVPYAEWKSRIDRVRKLMRAANMDLLMLWSKQNCHYFASFTSTHWHLPSIQTLVALIPIEGDPLVVTGEFFRWTVEGQSWIRDIRTQQDVHQVSSERQFPRDVAEAVKDIGYGKARIGLEMGELGHTWIPRPLNDIHALMDALPDAKFIDGDRVIWGCRMIKSPLEIDRLATAARIHKQAMSTVVEKYRPGMTEHEVGKIFICAGYEQGADWVKSGHIMCGSDREGMWDTGHHFDGCTINRGDYLSMDISVSYKGYWADMGRMINVGPPTETWKNYWDTIGRGFEAATKTARPGIKAKEVWKAVNDVIQDGGLMTFEMYGHGIGLDVQEPPVLGATDETILEPGMTFEVESLGASALRRFGGEGVFQYENLVVITDNGCSTVMGLPHHIYQTSYC</sequence>
<dbReference type="InterPro" id="IPR029149">
    <property type="entry name" value="Creatin/AminoP/Spt16_N"/>
</dbReference>
<dbReference type="Pfam" id="PF01321">
    <property type="entry name" value="Creatinase_N"/>
    <property type="match status" value="1"/>
</dbReference>
<comment type="caution">
    <text evidence="3">The sequence shown here is derived from an EMBL/GenBank/DDBJ whole genome shotgun (WGS) entry which is preliminary data.</text>
</comment>
<dbReference type="InterPro" id="IPR050659">
    <property type="entry name" value="Peptidase_M24B"/>
</dbReference>
<evidence type="ECO:0000259" key="1">
    <source>
        <dbReference type="Pfam" id="PF00557"/>
    </source>
</evidence>
<dbReference type="InterPro" id="IPR000994">
    <property type="entry name" value="Pept_M24"/>
</dbReference>
<evidence type="ECO:0000313" key="3">
    <source>
        <dbReference type="EMBL" id="RJP14349.1"/>
    </source>
</evidence>
<evidence type="ECO:0000313" key="4">
    <source>
        <dbReference type="Proteomes" id="UP000265882"/>
    </source>
</evidence>
<dbReference type="SUPFAM" id="SSF55920">
    <property type="entry name" value="Creatinase/aminopeptidase"/>
    <property type="match status" value="1"/>
</dbReference>
<dbReference type="AlphaFoldDB" id="A0A3A4N3M8"/>
<dbReference type="CDD" id="cd01066">
    <property type="entry name" value="APP_MetAP"/>
    <property type="match status" value="1"/>
</dbReference>
<reference evidence="3 4" key="1">
    <citation type="journal article" date="2017" name="ISME J.">
        <title>Energy and carbon metabolisms in a deep terrestrial subsurface fluid microbial community.</title>
        <authorList>
            <person name="Momper L."/>
            <person name="Jungbluth S.P."/>
            <person name="Lee M.D."/>
            <person name="Amend J.P."/>
        </authorList>
    </citation>
    <scope>NUCLEOTIDE SEQUENCE [LARGE SCALE GENOMIC DNA]</scope>
    <source>
        <strain evidence="3">SURF_5</strain>
    </source>
</reference>
<feature type="domain" description="Creatinase N-terminal" evidence="2">
    <location>
        <begin position="31"/>
        <end position="182"/>
    </location>
</feature>
<accession>A0A3A4N3M8</accession>
<keyword evidence="3" id="KW-0645">Protease</keyword>
<dbReference type="InterPro" id="IPR036005">
    <property type="entry name" value="Creatinase/aminopeptidase-like"/>
</dbReference>
<proteinExistence type="predicted"/>
<organism evidence="3 4">
    <name type="scientific">Abyssobacteria bacterium (strain SURF_5)</name>
    <dbReference type="NCBI Taxonomy" id="2093360"/>
    <lineage>
        <taxon>Bacteria</taxon>
        <taxon>Pseudomonadati</taxon>
        <taxon>Candidatus Hydrogenedentota</taxon>
        <taxon>Candidatus Abyssobacteria</taxon>
    </lineage>
</organism>
<dbReference type="EMBL" id="QZKU01000144">
    <property type="protein sequence ID" value="RJP14349.1"/>
    <property type="molecule type" value="Genomic_DNA"/>
</dbReference>
<dbReference type="Pfam" id="PF00557">
    <property type="entry name" value="Peptidase_M24"/>
    <property type="match status" value="1"/>
</dbReference>
<gene>
    <name evidence="3" type="ORF">C4520_21800</name>
</gene>
<dbReference type="InterPro" id="IPR000587">
    <property type="entry name" value="Creatinase_N"/>
</dbReference>
<dbReference type="GO" id="GO:0004177">
    <property type="term" value="F:aminopeptidase activity"/>
    <property type="evidence" value="ECO:0007669"/>
    <property type="project" value="UniProtKB-KW"/>
</dbReference>
<dbReference type="PANTHER" id="PTHR46112:SF2">
    <property type="entry name" value="XAA-PRO AMINOPEPTIDASE P-RELATED"/>
    <property type="match status" value="1"/>
</dbReference>
<dbReference type="SUPFAM" id="SSF53092">
    <property type="entry name" value="Creatinase/prolidase N-terminal domain"/>
    <property type="match status" value="1"/>
</dbReference>
<keyword evidence="3" id="KW-0378">Hydrolase</keyword>
<keyword evidence="3" id="KW-0031">Aminopeptidase</keyword>
<dbReference type="PANTHER" id="PTHR46112">
    <property type="entry name" value="AMINOPEPTIDASE"/>
    <property type="match status" value="1"/>
</dbReference>
<protein>
    <submittedName>
        <fullName evidence="3">Aminopeptidase P family protein</fullName>
    </submittedName>
</protein>
<feature type="domain" description="Peptidase M24" evidence="1">
    <location>
        <begin position="191"/>
        <end position="397"/>
    </location>
</feature>
<dbReference type="Gene3D" id="3.40.350.10">
    <property type="entry name" value="Creatinase/prolidase N-terminal domain"/>
    <property type="match status" value="1"/>
</dbReference>
<dbReference type="Gene3D" id="3.90.230.10">
    <property type="entry name" value="Creatinase/methionine aminopeptidase superfamily"/>
    <property type="match status" value="1"/>
</dbReference>